<dbReference type="InterPro" id="IPR013649">
    <property type="entry name" value="Integrin_alpha_Ig-like_1"/>
</dbReference>
<evidence type="ECO:0000256" key="4">
    <source>
        <dbReference type="ARBA" id="ARBA00022729"/>
    </source>
</evidence>
<gene>
    <name evidence="18" type="primary">ITGA7</name>
</gene>
<evidence type="ECO:0000256" key="6">
    <source>
        <dbReference type="ARBA" id="ARBA00022889"/>
    </source>
</evidence>
<dbReference type="Gene3D" id="2.60.40.1510">
    <property type="entry name" value="ntegrin, alpha v. Chain A, domain 3"/>
    <property type="match status" value="1"/>
</dbReference>
<dbReference type="GO" id="GO:0008305">
    <property type="term" value="C:integrin complex"/>
    <property type="evidence" value="ECO:0007669"/>
    <property type="project" value="InterPro"/>
</dbReference>
<dbReference type="Pfam" id="PF20805">
    <property type="entry name" value="Integrin_A_Ig_2"/>
    <property type="match status" value="1"/>
</dbReference>
<accession>A0A8C2ST14</accession>
<evidence type="ECO:0000256" key="2">
    <source>
        <dbReference type="ARBA" id="ARBA00008054"/>
    </source>
</evidence>
<reference evidence="18" key="2">
    <citation type="submission" date="2025-08" db="UniProtKB">
        <authorList>
            <consortium name="Ensembl"/>
        </authorList>
    </citation>
    <scope>IDENTIFICATION</scope>
</reference>
<dbReference type="InterPro" id="IPR013519">
    <property type="entry name" value="Int_alpha_beta-p"/>
</dbReference>
<keyword evidence="19" id="KW-1185">Reference proteome</keyword>
<evidence type="ECO:0000313" key="18">
    <source>
        <dbReference type="Ensembl" id="ENSCJPP00005003368.1"/>
    </source>
</evidence>
<dbReference type="InterPro" id="IPR018184">
    <property type="entry name" value="Integrin_alpha_C_CS"/>
</dbReference>
<evidence type="ECO:0000256" key="8">
    <source>
        <dbReference type="ARBA" id="ARBA00023037"/>
    </source>
</evidence>
<dbReference type="Ensembl" id="ENSCJPT00005005994.1">
    <property type="protein sequence ID" value="ENSCJPP00005003368.1"/>
    <property type="gene ID" value="ENSCJPG00005003565.1"/>
</dbReference>
<dbReference type="Gene3D" id="2.60.40.1530">
    <property type="entry name" value="ntegrin, alpha v. Chain A, domain 4"/>
    <property type="match status" value="1"/>
</dbReference>
<dbReference type="SUPFAM" id="SSF69179">
    <property type="entry name" value="Integrin domains"/>
    <property type="match status" value="3"/>
</dbReference>
<evidence type="ECO:0000256" key="13">
    <source>
        <dbReference type="RuleBase" id="RU003762"/>
    </source>
</evidence>
<dbReference type="GO" id="GO:0050900">
    <property type="term" value="P:leukocyte migration"/>
    <property type="evidence" value="ECO:0007669"/>
    <property type="project" value="TreeGrafter"/>
</dbReference>
<dbReference type="InterPro" id="IPR013517">
    <property type="entry name" value="FG-GAP"/>
</dbReference>
<keyword evidence="6 13" id="KW-0130">Cell adhesion</keyword>
<dbReference type="GO" id="GO:0007229">
    <property type="term" value="P:integrin-mediated signaling pathway"/>
    <property type="evidence" value="ECO:0007669"/>
    <property type="project" value="UniProtKB-KW"/>
</dbReference>
<dbReference type="Gene3D" id="2.130.10.130">
    <property type="entry name" value="Integrin alpha, N-terminal"/>
    <property type="match status" value="1"/>
</dbReference>
<evidence type="ECO:0000259" key="16">
    <source>
        <dbReference type="Pfam" id="PF20805"/>
    </source>
</evidence>
<dbReference type="PANTHER" id="PTHR23220">
    <property type="entry name" value="INTEGRIN ALPHA"/>
    <property type="match status" value="1"/>
</dbReference>
<dbReference type="GO" id="GO:0033627">
    <property type="term" value="P:cell adhesion mediated by integrin"/>
    <property type="evidence" value="ECO:0007669"/>
    <property type="project" value="TreeGrafter"/>
</dbReference>
<dbReference type="SUPFAM" id="SSF69318">
    <property type="entry name" value="Integrin alpha N-terminal domain"/>
    <property type="match status" value="1"/>
</dbReference>
<protein>
    <submittedName>
        <fullName evidence="18">Integrin subunit alpha 7</fullName>
    </submittedName>
</protein>
<feature type="domain" description="Integrin alpha first immunoglubulin-like" evidence="15">
    <location>
        <begin position="695"/>
        <end position="857"/>
    </location>
</feature>
<keyword evidence="8 13" id="KW-0401">Integrin</keyword>
<proteinExistence type="inferred from homology"/>
<keyword evidence="7 13" id="KW-1133">Transmembrane helix</keyword>
<feature type="domain" description="Integrin alpha third immunoglobulin-like" evidence="17">
    <location>
        <begin position="1032"/>
        <end position="1237"/>
    </location>
</feature>
<reference evidence="18" key="3">
    <citation type="submission" date="2025-09" db="UniProtKB">
        <authorList>
            <consortium name="Ensembl"/>
        </authorList>
    </citation>
    <scope>IDENTIFICATION</scope>
</reference>
<evidence type="ECO:0000256" key="1">
    <source>
        <dbReference type="ARBA" id="ARBA00004479"/>
    </source>
</evidence>
<evidence type="ECO:0000256" key="11">
    <source>
        <dbReference type="ARBA" id="ARBA00023180"/>
    </source>
</evidence>
<dbReference type="Proteomes" id="UP000694412">
    <property type="component" value="Chromosome LGE22C19W28_E50C23"/>
</dbReference>
<dbReference type="GO" id="GO:0007160">
    <property type="term" value="P:cell-matrix adhesion"/>
    <property type="evidence" value="ECO:0007669"/>
    <property type="project" value="TreeGrafter"/>
</dbReference>
<dbReference type="SMART" id="SM00191">
    <property type="entry name" value="Int_alpha"/>
    <property type="match status" value="5"/>
</dbReference>
<keyword evidence="11" id="KW-0325">Glycoprotein</keyword>
<keyword evidence="9 13" id="KW-0472">Membrane</keyword>
<evidence type="ECO:0000256" key="10">
    <source>
        <dbReference type="ARBA" id="ARBA00023170"/>
    </source>
</evidence>
<dbReference type="Pfam" id="PF20806">
    <property type="entry name" value="Integrin_A_Ig_3"/>
    <property type="match status" value="1"/>
</dbReference>
<dbReference type="Gene3D" id="1.20.5.930">
    <property type="entry name" value="Bicelle-embedded integrin alpha(iib) transmembrane segment"/>
    <property type="match status" value="1"/>
</dbReference>
<dbReference type="Pfam" id="PF08441">
    <property type="entry name" value="Integrin_A_Ig_1"/>
    <property type="match status" value="1"/>
</dbReference>
<dbReference type="GO" id="GO:0035987">
    <property type="term" value="P:endodermal cell differentiation"/>
    <property type="evidence" value="ECO:0007669"/>
    <property type="project" value="Ensembl"/>
</dbReference>
<dbReference type="InterPro" id="IPR032695">
    <property type="entry name" value="Integrin_dom_sf"/>
</dbReference>
<evidence type="ECO:0000256" key="12">
    <source>
        <dbReference type="PROSITE-ProRule" id="PRU00803"/>
    </source>
</evidence>
<dbReference type="PANTHER" id="PTHR23220:SF90">
    <property type="entry name" value="INTEGRIN ALPHA-7"/>
    <property type="match status" value="1"/>
</dbReference>
<organism evidence="18 19">
    <name type="scientific">Coturnix japonica</name>
    <name type="common">Japanese quail</name>
    <name type="synonym">Coturnix coturnix japonica</name>
    <dbReference type="NCBI Taxonomy" id="93934"/>
    <lineage>
        <taxon>Eukaryota</taxon>
        <taxon>Metazoa</taxon>
        <taxon>Chordata</taxon>
        <taxon>Craniata</taxon>
        <taxon>Vertebrata</taxon>
        <taxon>Euteleostomi</taxon>
        <taxon>Archelosauria</taxon>
        <taxon>Archosauria</taxon>
        <taxon>Dinosauria</taxon>
        <taxon>Saurischia</taxon>
        <taxon>Theropoda</taxon>
        <taxon>Coelurosauria</taxon>
        <taxon>Aves</taxon>
        <taxon>Neognathae</taxon>
        <taxon>Galloanserae</taxon>
        <taxon>Galliformes</taxon>
        <taxon>Phasianidae</taxon>
        <taxon>Perdicinae</taxon>
        <taxon>Coturnix</taxon>
    </lineage>
</organism>
<dbReference type="PRINTS" id="PR01185">
    <property type="entry name" value="INTEGRINA"/>
</dbReference>
<dbReference type="InterPro" id="IPR028994">
    <property type="entry name" value="Integrin_alpha_N"/>
</dbReference>
<comment type="subcellular location">
    <subcellularLocation>
        <location evidence="1 13">Membrane</location>
        <topology evidence="1 13">Single-pass type I membrane protein</topology>
    </subcellularLocation>
</comment>
<evidence type="ECO:0000256" key="5">
    <source>
        <dbReference type="ARBA" id="ARBA00022737"/>
    </source>
</evidence>
<keyword evidence="5" id="KW-0677">Repeat</keyword>
<dbReference type="InterPro" id="IPR048285">
    <property type="entry name" value="Integrin_alpha_Ig-like_2"/>
</dbReference>
<comment type="similarity">
    <text evidence="2 13">Belongs to the integrin alpha chain family.</text>
</comment>
<feature type="repeat" description="FG-GAP" evidence="12">
    <location>
        <begin position="590"/>
        <end position="645"/>
    </location>
</feature>
<dbReference type="PROSITE" id="PS51470">
    <property type="entry name" value="FG_GAP"/>
    <property type="match status" value="3"/>
</dbReference>
<evidence type="ECO:0000256" key="14">
    <source>
        <dbReference type="SAM" id="MobiDB-lite"/>
    </source>
</evidence>
<feature type="repeat" description="FG-GAP" evidence="12">
    <location>
        <begin position="649"/>
        <end position="708"/>
    </location>
</feature>
<dbReference type="GO" id="GO:0034113">
    <property type="term" value="P:heterotypic cell-cell adhesion"/>
    <property type="evidence" value="ECO:0007669"/>
    <property type="project" value="Ensembl"/>
</dbReference>
<dbReference type="Gene3D" id="2.60.40.1460">
    <property type="entry name" value="Integrin domains. Chain A, domain 2"/>
    <property type="match status" value="1"/>
</dbReference>
<feature type="region of interest" description="Disordered" evidence="14">
    <location>
        <begin position="126"/>
        <end position="149"/>
    </location>
</feature>
<dbReference type="GeneTree" id="ENSGT00940000159891"/>
<sequence>MGGALRKDPLCGGGGSPRLGGRLNGGVPKGVGGHCQVGGGGHETGEVGGVWSPCPKVGGIPGQGGGRRVALWGGVGGGAVCPLVAVIWAGGLWGGGMRCRIGLSSQRIALARSSITAAAAERPSAVSRLRVSPHNPTPNPTPPVLCHRPVSPRSRDTAWPIKGGGGLCLDSGGGGRTAGSGAVRCGAGMAGLPIPGLLVPWFCLQLMGTSAFNLDAANTLLKDGTRGSLFGFSVALHRQLSPEPASWLLVGAPQAPALPSQAANRTGGLFACPLTPEPSDCWRVPIDEGVDLQRESKENQWLGVSVKSQGAGGKIVTCAHRYEARNRVRQPLETRDVIGRCFVLSQDLQVHDELDGGEWKFCEGRPQGHDRFGFCQQGLAAAFSPDQHYVLFGAPGTYNWKGNMRVELLNQSSLDLLRYDDGPYEAGGEKDQDPSLIPVPANSYFGLLFVTNIDSSDPDQLVYKSPDPNEKVPGAAGDVPQNSYLGFSVDSGAGLTRRRELSFVSGAPRANHTGAVVILRRDSAQRLVPEAVLPGEQLTSAFGYALAVLDLNSDGWMDLVVGAPHFFERQAEIGGAAYVYINPAGHWDAATPLRLTGTHGSMFGIALGSAGDLNLDGFEDLAVGAPFDGAGKVYIYHGSKLGIVVKPAQVLDGEGVGVTTFGYALSGGVDVDGNLYPDLLVGSLSDAVVLYRACPVVYISRNVSLIPANIDLEQNNCQHHEGICVDVQACFSYTATPASYSPPLVLEYVFDADTERRRLGHPPRVTFLGRRPSDPEHQFSNTVELPRQHTRTCTAATFQLQDSIRDKLRPIAVTLAYGIQGAGTPRHSRSATLPPLPPVLSPQQPSSHRAEVHFLKQGCGDDKICQSNLQLRFQFCTRLGDSDFLPLPKGADGTAIFAMSDQKDVALEIHVTNEPSDPTEPQRDGDDAHEAALTARFPQELPYSAVRPYDGRTATDKPVVCLANQNGSQVECELGNPMKRGAQVRFYLILSTLGITLQTTDLAVELALSTISEQPDLEPVVARARVVIELPLSVTGVAVPPRLFFGGTVRGESAVRRESQVGSAVIFEVTVSNRGPSLKTLGSAFLTLLWPHELSNGKWLLYPLQLELVAAPGLRTMCSPAANPLRLALEPPGEAEVSEEPPMASWWVPAPAERRKNVTLDCAQGTARCVAFRCPLYSFERSAVLTARGRLWNSTFLEEYLDVTSVELIVRASVSVTSSIKNLVLKDASTQIPVTIYLDPGVAVAGGVPWWVILLAVLAGILVLALLIFILWKLGFFRRARYVPPAVPQYHAVKIPREERQQYREEKMGTIQRKEWAVNWSEPSDGHVTPSSA</sequence>
<evidence type="ECO:0000313" key="19">
    <source>
        <dbReference type="Proteomes" id="UP000694412"/>
    </source>
</evidence>
<dbReference type="GO" id="GO:0009897">
    <property type="term" value="C:external side of plasma membrane"/>
    <property type="evidence" value="ECO:0007669"/>
    <property type="project" value="TreeGrafter"/>
</dbReference>
<dbReference type="Pfam" id="PF01839">
    <property type="entry name" value="FG-GAP"/>
    <property type="match status" value="2"/>
</dbReference>
<keyword evidence="4" id="KW-0732">Signal</keyword>
<evidence type="ECO:0000256" key="9">
    <source>
        <dbReference type="ARBA" id="ARBA00023136"/>
    </source>
</evidence>
<keyword evidence="3 13" id="KW-0812">Transmembrane</keyword>
<feature type="repeat" description="FG-GAP" evidence="12">
    <location>
        <begin position="528"/>
        <end position="589"/>
    </location>
</feature>
<keyword evidence="10 13" id="KW-0675">Receptor</keyword>
<dbReference type="InterPro" id="IPR048286">
    <property type="entry name" value="Integrin_alpha_Ig-like_3"/>
</dbReference>
<dbReference type="InterPro" id="IPR000413">
    <property type="entry name" value="Integrin_alpha"/>
</dbReference>
<feature type="transmembrane region" description="Helical" evidence="13">
    <location>
        <begin position="1250"/>
        <end position="1272"/>
    </location>
</feature>
<name>A0A8C2ST14_COTJA</name>
<evidence type="ECO:0000256" key="3">
    <source>
        <dbReference type="ARBA" id="ARBA00022692"/>
    </source>
</evidence>
<evidence type="ECO:0000259" key="15">
    <source>
        <dbReference type="Pfam" id="PF08441"/>
    </source>
</evidence>
<dbReference type="PROSITE" id="PS00242">
    <property type="entry name" value="INTEGRIN_ALPHA"/>
    <property type="match status" value="1"/>
</dbReference>
<dbReference type="GO" id="GO:0005178">
    <property type="term" value="F:integrin binding"/>
    <property type="evidence" value="ECO:0007669"/>
    <property type="project" value="TreeGrafter"/>
</dbReference>
<reference evidence="18" key="1">
    <citation type="submission" date="2015-11" db="EMBL/GenBank/DDBJ databases">
        <authorList>
            <consortium name="International Coturnix japonica Genome Analysis Consortium"/>
            <person name="Warren W."/>
            <person name="Burt D.W."/>
            <person name="Antin P.B."/>
            <person name="Lanford R."/>
            <person name="Gros J."/>
            <person name="Wilson R.K."/>
        </authorList>
    </citation>
    <scope>NUCLEOTIDE SEQUENCE [LARGE SCALE GENOMIC DNA]</scope>
</reference>
<evidence type="ECO:0000259" key="17">
    <source>
        <dbReference type="Pfam" id="PF20806"/>
    </source>
</evidence>
<evidence type="ECO:0000256" key="7">
    <source>
        <dbReference type="ARBA" id="ARBA00022989"/>
    </source>
</evidence>
<feature type="domain" description="Integrin alpha second immunoglobulin-like" evidence="16">
    <location>
        <begin position="859"/>
        <end position="1026"/>
    </location>
</feature>